<reference evidence="7" key="1">
    <citation type="journal article" date="2014" name="Int. J. Syst. Evol. Microbiol.">
        <title>Complete genome sequence of Corynebacterium casei LMG S-19264T (=DSM 44701T), isolated from a smear-ripened cheese.</title>
        <authorList>
            <consortium name="US DOE Joint Genome Institute (JGI-PGF)"/>
            <person name="Walter F."/>
            <person name="Albersmeier A."/>
            <person name="Kalinowski J."/>
            <person name="Ruckert C."/>
        </authorList>
    </citation>
    <scope>NUCLEOTIDE SEQUENCE</scope>
    <source>
        <strain evidence="7">CGMCC 1.15322</strain>
    </source>
</reference>
<dbReference type="InterPro" id="IPR029058">
    <property type="entry name" value="AB_hydrolase_fold"/>
</dbReference>
<evidence type="ECO:0000259" key="6">
    <source>
        <dbReference type="Pfam" id="PF00561"/>
    </source>
</evidence>
<dbReference type="GO" id="GO:0004414">
    <property type="term" value="F:homoserine O-acetyltransferase activity"/>
    <property type="evidence" value="ECO:0007669"/>
    <property type="project" value="TreeGrafter"/>
</dbReference>
<dbReference type="EMBL" id="BMIG01000001">
    <property type="protein sequence ID" value="GGA83884.1"/>
    <property type="molecule type" value="Genomic_DNA"/>
</dbReference>
<feature type="active site" description="Nucleophile" evidence="4">
    <location>
        <position position="157"/>
    </location>
</feature>
<reference evidence="7" key="2">
    <citation type="submission" date="2020-09" db="EMBL/GenBank/DDBJ databases">
        <authorList>
            <person name="Sun Q."/>
            <person name="Zhou Y."/>
        </authorList>
    </citation>
    <scope>NUCLEOTIDE SEQUENCE</scope>
    <source>
        <strain evidence="7">CGMCC 1.15322</strain>
    </source>
</reference>
<keyword evidence="1" id="KW-0808">Transferase</keyword>
<evidence type="ECO:0000313" key="8">
    <source>
        <dbReference type="Proteomes" id="UP000620596"/>
    </source>
</evidence>
<dbReference type="InterPro" id="IPR008220">
    <property type="entry name" value="HAT_MetX-like"/>
</dbReference>
<dbReference type="InterPro" id="IPR000073">
    <property type="entry name" value="AB_hydrolase_1"/>
</dbReference>
<keyword evidence="5" id="KW-0732">Signal</keyword>
<dbReference type="Pfam" id="PF00561">
    <property type="entry name" value="Abhydrolase_1"/>
    <property type="match status" value="1"/>
</dbReference>
<feature type="active site" evidence="4">
    <location>
        <position position="332"/>
    </location>
</feature>
<name>A0A916WBP9_9BURK</name>
<dbReference type="AlphaFoldDB" id="A0A916WBP9"/>
<dbReference type="PRINTS" id="PR00111">
    <property type="entry name" value="ABHYDROLASE"/>
</dbReference>
<dbReference type="PANTHER" id="PTHR32268:SF11">
    <property type="entry name" value="HOMOSERINE O-ACETYLTRANSFERASE"/>
    <property type="match status" value="1"/>
</dbReference>
<dbReference type="PIRSF" id="PIRSF000443">
    <property type="entry name" value="Homoser_Ac_trans"/>
    <property type="match status" value="1"/>
</dbReference>
<keyword evidence="3" id="KW-0012">Acyltransferase</keyword>
<dbReference type="PANTHER" id="PTHR32268">
    <property type="entry name" value="HOMOSERINE O-ACETYLTRANSFERASE"/>
    <property type="match status" value="1"/>
</dbReference>
<keyword evidence="8" id="KW-1185">Reference proteome</keyword>
<dbReference type="SUPFAM" id="SSF53474">
    <property type="entry name" value="alpha/beta-Hydrolases"/>
    <property type="match status" value="1"/>
</dbReference>
<dbReference type="Gene3D" id="3.40.50.1820">
    <property type="entry name" value="alpha/beta hydrolase"/>
    <property type="match status" value="1"/>
</dbReference>
<organism evidence="7 8">
    <name type="scientific">Polaromonas eurypsychrophila</name>
    <dbReference type="NCBI Taxonomy" id="1614635"/>
    <lineage>
        <taxon>Bacteria</taxon>
        <taxon>Pseudomonadati</taxon>
        <taxon>Pseudomonadota</taxon>
        <taxon>Betaproteobacteria</taxon>
        <taxon>Burkholderiales</taxon>
        <taxon>Comamonadaceae</taxon>
        <taxon>Polaromonas</taxon>
    </lineage>
</organism>
<sequence length="357" mass="39101">MNFLKLMARAICCAGLTLAAFSAVAADYPAPQQGSWVVKNFRFHTGEVLPELRLNYSTVGAPTGEPVLVLHGTAGSGASMLTPAFAGELFGAGQPLDASRYYIILPDAIGTGKSTKPSDGLRGAFPKYNYDDMVDAQYRLVKEHLGVKHLRVIIGNSMGGMQTWIWGVKYPDFMDALVPMASQPSEMSSRNWMMRRLITDAIRNDPEWANGNYSKQPRSAQFASVFFAIGTNGGNQALYKAAPTREKADQLLDQRLKAPFTADTNDVLLQWDSSRDYNPSPGLERIQAAVLAVNAADDERNPPETGIMEREMKRIKNGRYVLIPASEQTAGHGTTGQAKFWKHALAELLQSTPRTGK</sequence>
<dbReference type="Proteomes" id="UP000620596">
    <property type="component" value="Unassembled WGS sequence"/>
</dbReference>
<evidence type="ECO:0000256" key="2">
    <source>
        <dbReference type="ARBA" id="ARBA00023167"/>
    </source>
</evidence>
<gene>
    <name evidence="7" type="ORF">GCM10011496_00420</name>
</gene>
<protein>
    <submittedName>
        <fullName evidence="7">Homoserine O-acetyltransferase</fullName>
    </submittedName>
</protein>
<keyword evidence="2" id="KW-0486">Methionine biosynthesis</keyword>
<dbReference type="NCBIfam" id="NF005071">
    <property type="entry name" value="PRK06489.1"/>
    <property type="match status" value="1"/>
</dbReference>
<keyword evidence="2" id="KW-0028">Amino-acid biosynthesis</keyword>
<feature type="active site" evidence="4">
    <location>
        <position position="298"/>
    </location>
</feature>
<evidence type="ECO:0000313" key="7">
    <source>
        <dbReference type="EMBL" id="GGA83884.1"/>
    </source>
</evidence>
<feature type="signal peptide" evidence="5">
    <location>
        <begin position="1"/>
        <end position="25"/>
    </location>
</feature>
<dbReference type="GO" id="GO:0009086">
    <property type="term" value="P:methionine biosynthetic process"/>
    <property type="evidence" value="ECO:0007669"/>
    <property type="project" value="UniProtKB-KW"/>
</dbReference>
<comment type="caution">
    <text evidence="7">The sequence shown here is derived from an EMBL/GenBank/DDBJ whole genome shotgun (WGS) entry which is preliminary data.</text>
</comment>
<evidence type="ECO:0000256" key="3">
    <source>
        <dbReference type="ARBA" id="ARBA00023315"/>
    </source>
</evidence>
<evidence type="ECO:0000256" key="1">
    <source>
        <dbReference type="ARBA" id="ARBA00022679"/>
    </source>
</evidence>
<evidence type="ECO:0000256" key="5">
    <source>
        <dbReference type="SAM" id="SignalP"/>
    </source>
</evidence>
<feature type="domain" description="AB hydrolase-1" evidence="6">
    <location>
        <begin position="66"/>
        <end position="306"/>
    </location>
</feature>
<accession>A0A916WBP9</accession>
<proteinExistence type="predicted"/>
<evidence type="ECO:0000256" key="4">
    <source>
        <dbReference type="PIRSR" id="PIRSR000443-1"/>
    </source>
</evidence>
<dbReference type="GO" id="GO:0009092">
    <property type="term" value="P:homoserine metabolic process"/>
    <property type="evidence" value="ECO:0007669"/>
    <property type="project" value="TreeGrafter"/>
</dbReference>
<dbReference type="RefSeq" id="WP_188705390.1">
    <property type="nucleotide sequence ID" value="NZ_BMIG01000001.1"/>
</dbReference>
<feature type="chain" id="PRO_5038047365" evidence="5">
    <location>
        <begin position="26"/>
        <end position="357"/>
    </location>
</feature>